<feature type="transmembrane region" description="Helical" evidence="5">
    <location>
        <begin position="76"/>
        <end position="100"/>
    </location>
</feature>
<sequence>MNYIVFFILLYIAGVFLFLGSKELIWLCHFGMLAVGLYAFLKQLILGKRRSAVTWFIGMYCILFPLYAAYKSNIVFGQPFLIGIASLRYCWFIMFGFILYQTEYDYKLLLKQINQLNLWIAAISIIAFFFFGINHITIQPFITSTNLIEATANVDTIKGAKLNACSDLMIISYIYYLIKFLDAPTLKKNWQPFLLLMFYLLFVSKGRQPQATLAIVFAVYFIQMKGVSFKRMAIALLPILGIIILTMIDEQFFDKFTTVFDGKNTRDSSTLARINSINKVLPYIYDNFLLGFGNLSSRFRTFGFHTFFGHKFFIADIGIFGTLARGGIILLFTYLGLYRALYKKTNEVSDEESRTFMRYMLLAFIVMLAFLCNDTLFSNNSIRIALLFYPLFALRSPNTFFHKEEE</sequence>
<dbReference type="Pfam" id="PF04932">
    <property type="entry name" value="Wzy_C"/>
    <property type="match status" value="1"/>
</dbReference>
<dbReference type="InterPro" id="IPR007016">
    <property type="entry name" value="O-antigen_ligase-rel_domated"/>
</dbReference>
<feature type="transmembrane region" description="Helical" evidence="5">
    <location>
        <begin position="24"/>
        <end position="41"/>
    </location>
</feature>
<proteinExistence type="predicted"/>
<evidence type="ECO:0000256" key="5">
    <source>
        <dbReference type="SAM" id="Phobius"/>
    </source>
</evidence>
<dbReference type="Proteomes" id="UP000260983">
    <property type="component" value="Unassembled WGS sequence"/>
</dbReference>
<keyword evidence="4 5" id="KW-0472">Membrane</keyword>
<dbReference type="AlphaFoldDB" id="A0A3E5BT10"/>
<reference evidence="7 8" key="1">
    <citation type="submission" date="2018-08" db="EMBL/GenBank/DDBJ databases">
        <title>A genome reference for cultivated species of the human gut microbiota.</title>
        <authorList>
            <person name="Zou Y."/>
            <person name="Xue W."/>
            <person name="Luo G."/>
        </authorList>
    </citation>
    <scope>NUCLEOTIDE SEQUENCE [LARGE SCALE GENOMIC DNA]</scope>
    <source>
        <strain evidence="7 8">OM05-15BH</strain>
    </source>
</reference>
<keyword evidence="2 5" id="KW-0812">Transmembrane</keyword>
<comment type="caution">
    <text evidence="7">The sequence shown here is derived from an EMBL/GenBank/DDBJ whole genome shotgun (WGS) entry which is preliminary data.</text>
</comment>
<protein>
    <recommendedName>
        <fullName evidence="6">O-antigen ligase-related domain-containing protein</fullName>
    </recommendedName>
</protein>
<evidence type="ECO:0000259" key="6">
    <source>
        <dbReference type="Pfam" id="PF04932"/>
    </source>
</evidence>
<comment type="subcellular location">
    <subcellularLocation>
        <location evidence="1">Membrane</location>
        <topology evidence="1">Multi-pass membrane protein</topology>
    </subcellularLocation>
</comment>
<accession>A0A3E5BT10</accession>
<organism evidence="7 8">
    <name type="scientific">Bacteroides oleiciplenus</name>
    <dbReference type="NCBI Taxonomy" id="626931"/>
    <lineage>
        <taxon>Bacteria</taxon>
        <taxon>Pseudomonadati</taxon>
        <taxon>Bacteroidota</taxon>
        <taxon>Bacteroidia</taxon>
        <taxon>Bacteroidales</taxon>
        <taxon>Bacteroidaceae</taxon>
        <taxon>Bacteroides</taxon>
    </lineage>
</organism>
<evidence type="ECO:0000256" key="3">
    <source>
        <dbReference type="ARBA" id="ARBA00022989"/>
    </source>
</evidence>
<evidence type="ECO:0000256" key="2">
    <source>
        <dbReference type="ARBA" id="ARBA00022692"/>
    </source>
</evidence>
<feature type="domain" description="O-antigen ligase-related" evidence="6">
    <location>
        <begin position="193"/>
        <end position="298"/>
    </location>
</feature>
<dbReference type="RefSeq" id="WP_009130773.1">
    <property type="nucleotide sequence ID" value="NZ_QSUL01000001.1"/>
</dbReference>
<feature type="transmembrane region" description="Helical" evidence="5">
    <location>
        <begin position="229"/>
        <end position="248"/>
    </location>
</feature>
<gene>
    <name evidence="7" type="ORF">DXB65_01710</name>
</gene>
<feature type="transmembrane region" description="Helical" evidence="5">
    <location>
        <begin position="53"/>
        <end position="70"/>
    </location>
</feature>
<evidence type="ECO:0000313" key="8">
    <source>
        <dbReference type="Proteomes" id="UP000260983"/>
    </source>
</evidence>
<dbReference type="GO" id="GO:0016020">
    <property type="term" value="C:membrane"/>
    <property type="evidence" value="ECO:0007669"/>
    <property type="project" value="UniProtKB-SubCell"/>
</dbReference>
<evidence type="ECO:0000256" key="1">
    <source>
        <dbReference type="ARBA" id="ARBA00004141"/>
    </source>
</evidence>
<feature type="transmembrane region" description="Helical" evidence="5">
    <location>
        <begin position="312"/>
        <end position="335"/>
    </location>
</feature>
<feature type="transmembrane region" description="Helical" evidence="5">
    <location>
        <begin position="356"/>
        <end position="376"/>
    </location>
</feature>
<evidence type="ECO:0000256" key="4">
    <source>
        <dbReference type="ARBA" id="ARBA00023136"/>
    </source>
</evidence>
<dbReference type="EMBL" id="QSUL01000001">
    <property type="protein sequence ID" value="RGN40523.1"/>
    <property type="molecule type" value="Genomic_DNA"/>
</dbReference>
<keyword evidence="3 5" id="KW-1133">Transmembrane helix</keyword>
<feature type="transmembrane region" description="Helical" evidence="5">
    <location>
        <begin position="116"/>
        <end position="138"/>
    </location>
</feature>
<name>A0A3E5BT10_9BACE</name>
<evidence type="ECO:0000313" key="7">
    <source>
        <dbReference type="EMBL" id="RGN40523.1"/>
    </source>
</evidence>